<dbReference type="InterPro" id="IPR013538">
    <property type="entry name" value="ASHA1/2-like_C"/>
</dbReference>
<dbReference type="InterPro" id="IPR023393">
    <property type="entry name" value="START-like_dom_sf"/>
</dbReference>
<organism evidence="3 4">
    <name type="scientific">Herbiconiux oxytropis</name>
    <dbReference type="NCBI Taxonomy" id="2970915"/>
    <lineage>
        <taxon>Bacteria</taxon>
        <taxon>Bacillati</taxon>
        <taxon>Actinomycetota</taxon>
        <taxon>Actinomycetes</taxon>
        <taxon>Micrococcales</taxon>
        <taxon>Microbacteriaceae</taxon>
        <taxon>Herbiconiux</taxon>
    </lineage>
</organism>
<evidence type="ECO:0000313" key="3">
    <source>
        <dbReference type="EMBL" id="MCS5726266.1"/>
    </source>
</evidence>
<keyword evidence="4" id="KW-1185">Reference proteome</keyword>
<reference evidence="3" key="1">
    <citation type="submission" date="2022-08" db="EMBL/GenBank/DDBJ databases">
        <authorList>
            <person name="Deng Y."/>
            <person name="Han X.-F."/>
            <person name="Zhang Y.-Q."/>
        </authorList>
    </citation>
    <scope>NUCLEOTIDE SEQUENCE</scope>
    <source>
        <strain evidence="3">CPCC 203407</strain>
    </source>
</reference>
<dbReference type="AlphaFoldDB" id="A0AA41XJ68"/>
<dbReference type="EMBL" id="JANLCK010000004">
    <property type="protein sequence ID" value="MCS5726266.1"/>
    <property type="molecule type" value="Genomic_DNA"/>
</dbReference>
<dbReference type="CDD" id="cd08896">
    <property type="entry name" value="SRPBCC_CalC_Aha1-like_3"/>
    <property type="match status" value="1"/>
</dbReference>
<comment type="caution">
    <text evidence="3">The sequence shown here is derived from an EMBL/GenBank/DDBJ whole genome shotgun (WGS) entry which is preliminary data.</text>
</comment>
<dbReference type="Pfam" id="PF08327">
    <property type="entry name" value="AHSA1"/>
    <property type="match status" value="1"/>
</dbReference>
<proteinExistence type="inferred from homology"/>
<name>A0AA41XJ68_9MICO</name>
<accession>A0AA41XJ68</accession>
<gene>
    <name evidence="3" type="ORF">N1028_10215</name>
</gene>
<evidence type="ECO:0000259" key="2">
    <source>
        <dbReference type="Pfam" id="PF08327"/>
    </source>
</evidence>
<dbReference type="RefSeq" id="WP_259527697.1">
    <property type="nucleotide sequence ID" value="NZ_JANLCK010000004.1"/>
</dbReference>
<dbReference type="SUPFAM" id="SSF55961">
    <property type="entry name" value="Bet v1-like"/>
    <property type="match status" value="1"/>
</dbReference>
<feature type="domain" description="Activator of Hsp90 ATPase homologue 1/2-like C-terminal" evidence="2">
    <location>
        <begin position="32"/>
        <end position="169"/>
    </location>
</feature>
<sequence>MTEAAGAGAGAAAGADAVLDPELDLEVSRVIAAPRETVWRAWADPRRLEAWWVPAPARCRVAELQLRPGGSFETLISEDGAEFAPHITGCVLAVEEGSRIVWTTALVGGWRPAAQPFVTAEISFADHPQGTLYRARAMHKDPADRAMHDELGFHDGWGTVTRQLAQLVEG</sequence>
<dbReference type="Gene3D" id="3.30.530.20">
    <property type="match status" value="1"/>
</dbReference>
<evidence type="ECO:0000313" key="4">
    <source>
        <dbReference type="Proteomes" id="UP001165587"/>
    </source>
</evidence>
<dbReference type="Proteomes" id="UP001165587">
    <property type="component" value="Unassembled WGS sequence"/>
</dbReference>
<protein>
    <submittedName>
        <fullName evidence="3">SRPBCC family protein</fullName>
    </submittedName>
</protein>
<evidence type="ECO:0000256" key="1">
    <source>
        <dbReference type="ARBA" id="ARBA00006817"/>
    </source>
</evidence>
<comment type="similarity">
    <text evidence="1">Belongs to the AHA1 family.</text>
</comment>